<dbReference type="Gene3D" id="1.10.1740.110">
    <property type="match status" value="1"/>
</dbReference>
<comment type="caution">
    <text evidence="2">Lacks conserved residue(s) required for the propagation of feature annotation.</text>
</comment>
<dbReference type="EC" id="2.3.1.46" evidence="2"/>
<dbReference type="InterPro" id="IPR000073">
    <property type="entry name" value="AB_hydrolase_1"/>
</dbReference>
<comment type="subcellular location">
    <subcellularLocation>
        <location evidence="2">Cytoplasm</location>
    </subcellularLocation>
</comment>
<evidence type="ECO:0000259" key="4">
    <source>
        <dbReference type="Pfam" id="PF00561"/>
    </source>
</evidence>
<name>A0A930UDV0_9GAMM</name>
<keyword evidence="2 5" id="KW-0012">Acyltransferase</keyword>
<feature type="active site" evidence="2 3">
    <location>
        <position position="319"/>
    </location>
</feature>
<feature type="binding site" evidence="2">
    <location>
        <position position="353"/>
    </location>
    <ligand>
        <name>substrate</name>
    </ligand>
</feature>
<dbReference type="GO" id="GO:0005737">
    <property type="term" value="C:cytoplasm"/>
    <property type="evidence" value="ECO:0007669"/>
    <property type="project" value="UniProtKB-SubCell"/>
</dbReference>
<dbReference type="AlphaFoldDB" id="A0A930UDV0"/>
<dbReference type="GO" id="GO:0004414">
    <property type="term" value="F:homoserine O-acetyltransferase activity"/>
    <property type="evidence" value="ECO:0007669"/>
    <property type="project" value="TreeGrafter"/>
</dbReference>
<comment type="subunit">
    <text evidence="2">Homodimer.</text>
</comment>
<feature type="domain" description="AB hydrolase-1" evidence="4">
    <location>
        <begin position="49"/>
        <end position="358"/>
    </location>
</feature>
<comment type="function">
    <text evidence="2">Transfers a succinyl group from succinyl-CoA to L-homoserine, forming succinyl-L-homoserine.</text>
</comment>
<evidence type="ECO:0000256" key="2">
    <source>
        <dbReference type="HAMAP-Rule" id="MF_00296"/>
    </source>
</evidence>
<feature type="active site" description="Nucleophile" evidence="2 3">
    <location>
        <position position="160"/>
    </location>
</feature>
<dbReference type="Gene3D" id="3.40.50.1820">
    <property type="entry name" value="alpha/beta hydrolase"/>
    <property type="match status" value="1"/>
</dbReference>
<comment type="caution">
    <text evidence="5">The sequence shown here is derived from an EMBL/GenBank/DDBJ whole genome shotgun (WGS) entry which is preliminary data.</text>
</comment>
<reference evidence="5" key="1">
    <citation type="submission" date="2020-10" db="EMBL/GenBank/DDBJ databases">
        <title>An improved Amphimedon queenslandica hologenome assembly reveals how three proteobacterial symbionts can extend the metabolic phenotypic of their marine sponge host.</title>
        <authorList>
            <person name="Degnan B."/>
            <person name="Degnan S."/>
            <person name="Xiang X."/>
        </authorList>
    </citation>
    <scope>NUCLEOTIDE SEQUENCE</scope>
    <source>
        <strain evidence="5">AqS2</strain>
    </source>
</reference>
<dbReference type="GO" id="GO:0009092">
    <property type="term" value="P:homoserine metabolic process"/>
    <property type="evidence" value="ECO:0007669"/>
    <property type="project" value="TreeGrafter"/>
</dbReference>
<dbReference type="NCBIfam" id="TIGR01392">
    <property type="entry name" value="homoserO_Ac_trn"/>
    <property type="match status" value="1"/>
</dbReference>
<dbReference type="PIRSF" id="PIRSF000443">
    <property type="entry name" value="Homoser_Ac_trans"/>
    <property type="match status" value="1"/>
</dbReference>
<accession>A0A930UDV0</accession>
<dbReference type="PANTHER" id="PTHR32268:SF11">
    <property type="entry name" value="HOMOSERINE O-ACETYLTRANSFERASE"/>
    <property type="match status" value="1"/>
</dbReference>
<comment type="pathway">
    <text evidence="2">Amino-acid biosynthesis; L-methionine biosynthesis via de novo pathway; O-succinyl-L-homoserine from L-homoserine: step 1/1.</text>
</comment>
<dbReference type="InterPro" id="IPR029058">
    <property type="entry name" value="AB_hydrolase_fold"/>
</dbReference>
<dbReference type="NCBIfam" id="NF001209">
    <property type="entry name" value="PRK00175.1"/>
    <property type="match status" value="1"/>
</dbReference>
<dbReference type="HAMAP" id="MF_00296">
    <property type="entry name" value="MetX_acyltransf"/>
    <property type="match status" value="1"/>
</dbReference>
<gene>
    <name evidence="2" type="primary">metXS</name>
    <name evidence="5" type="ORF">ISN26_01490</name>
</gene>
<dbReference type="PANTHER" id="PTHR32268">
    <property type="entry name" value="HOMOSERINE O-ACETYLTRANSFERASE"/>
    <property type="match status" value="1"/>
</dbReference>
<comment type="similarity">
    <text evidence="2">Belongs to the AB hydrolase superfamily. MetX family.</text>
</comment>
<keyword evidence="2" id="KW-0028">Amino-acid biosynthesis</keyword>
<protein>
    <recommendedName>
        <fullName evidence="2">Homoserine O-succinyltransferase</fullName>
        <shortName evidence="2">HST</shortName>
        <ecNumber evidence="2">2.3.1.46</ecNumber>
    </recommendedName>
    <alternativeName>
        <fullName evidence="2">Homoserine transsuccinylase</fullName>
        <shortName evidence="2">HTS</shortName>
    </alternativeName>
</protein>
<feature type="binding site" evidence="2">
    <location>
        <position position="230"/>
    </location>
    <ligand>
        <name>substrate</name>
    </ligand>
</feature>
<keyword evidence="1 2" id="KW-0808">Transferase</keyword>
<proteinExistence type="inferred from homology"/>
<evidence type="ECO:0000256" key="3">
    <source>
        <dbReference type="PIRSR" id="PIRSR000443-1"/>
    </source>
</evidence>
<keyword evidence="2" id="KW-0963">Cytoplasm</keyword>
<keyword evidence="2" id="KW-0486">Methionine biosynthesis</keyword>
<dbReference type="SUPFAM" id="SSF53474">
    <property type="entry name" value="alpha/beta-Hydrolases"/>
    <property type="match status" value="1"/>
</dbReference>
<sequence>MSAAGCVGVATPRSFESKEPFRFVSGEELPGLAIAYETYGELSAAKDNAILICHALSGSQHAAGLAPGQEGQEVKQRDKGWWDLLIGPGKAIDTSRFFVVCSNNIGGCHGSTGPKTVNPATGRPYGSGFPEVRVEDWVEAQLLLAAHLGIARFHAVVGGSIGGMQALSWAIRHPAMVARAAIIAGTPKLTTQNIAFNEIARQSIKSDPAFSQGDYYGQEQGPRSGLAIARMLGHVTYLSGGDLERRFSRRRREDGDTFEIESYLRYNGDKFADYFDANTYLIMTEALDEFNPAAEAGGDLAAALRPAAARFLVASFRKDWRFPPQRSRELVKALLQADKRVSYAELGADGGHDAFLQDDPAYHEVVRSFLGAAEE</sequence>
<dbReference type="Proteomes" id="UP000604381">
    <property type="component" value="Unassembled WGS sequence"/>
</dbReference>
<dbReference type="GO" id="GO:0008899">
    <property type="term" value="F:homoserine O-succinyltransferase activity"/>
    <property type="evidence" value="ECO:0007669"/>
    <property type="project" value="UniProtKB-UniRule"/>
</dbReference>
<feature type="active site" evidence="2 3">
    <location>
        <position position="352"/>
    </location>
</feature>
<dbReference type="GO" id="GO:0009086">
    <property type="term" value="P:methionine biosynthetic process"/>
    <property type="evidence" value="ECO:0007669"/>
    <property type="project" value="UniProtKB-UniRule"/>
</dbReference>
<evidence type="ECO:0000256" key="1">
    <source>
        <dbReference type="ARBA" id="ARBA00022679"/>
    </source>
</evidence>
<dbReference type="EMBL" id="JADHEI010000028">
    <property type="protein sequence ID" value="MBF2734759.1"/>
    <property type="molecule type" value="Genomic_DNA"/>
</dbReference>
<evidence type="ECO:0000313" key="6">
    <source>
        <dbReference type="Proteomes" id="UP000604381"/>
    </source>
</evidence>
<organism evidence="5 6">
    <name type="scientific">Candidatus Amphirhobacter heronislandensis</name>
    <dbReference type="NCBI Taxonomy" id="1732024"/>
    <lineage>
        <taxon>Bacteria</taxon>
        <taxon>Pseudomonadati</taxon>
        <taxon>Pseudomonadota</taxon>
        <taxon>Gammaproteobacteria</taxon>
        <taxon>Candidatus Tethybacterales</taxon>
        <taxon>Candidatus Tethybacteraceae</taxon>
        <taxon>Candidatus Amphirhobacter</taxon>
    </lineage>
</organism>
<evidence type="ECO:0000313" key="5">
    <source>
        <dbReference type="EMBL" id="MBF2734759.1"/>
    </source>
</evidence>
<feature type="site" description="Important for acyl-CoA specificity" evidence="2">
    <location>
        <position position="321"/>
    </location>
</feature>
<comment type="catalytic activity">
    <reaction evidence="2">
        <text>L-homoserine + succinyl-CoA = O-succinyl-L-homoserine + CoA</text>
        <dbReference type="Rhea" id="RHEA:22008"/>
        <dbReference type="ChEBI" id="CHEBI:57287"/>
        <dbReference type="ChEBI" id="CHEBI:57292"/>
        <dbReference type="ChEBI" id="CHEBI:57476"/>
        <dbReference type="ChEBI" id="CHEBI:57661"/>
        <dbReference type="EC" id="2.3.1.46"/>
    </reaction>
</comment>
<keyword evidence="6" id="KW-1185">Reference proteome</keyword>
<dbReference type="Pfam" id="PF00561">
    <property type="entry name" value="Abhydrolase_1"/>
    <property type="match status" value="1"/>
</dbReference>
<dbReference type="InterPro" id="IPR008220">
    <property type="entry name" value="HAT_MetX-like"/>
</dbReference>